<reference evidence="2" key="1">
    <citation type="submission" date="2020-05" db="EMBL/GenBank/DDBJ databases">
        <title>WGS assembly of Panicum virgatum.</title>
        <authorList>
            <person name="Lovell J.T."/>
            <person name="Jenkins J."/>
            <person name="Shu S."/>
            <person name="Juenger T.E."/>
            <person name="Schmutz J."/>
        </authorList>
    </citation>
    <scope>NUCLEOTIDE SEQUENCE</scope>
    <source>
        <strain evidence="2">AP13</strain>
    </source>
</reference>
<dbReference type="EMBL" id="CM029041">
    <property type="protein sequence ID" value="KAG2625390.1"/>
    <property type="molecule type" value="Genomic_DNA"/>
</dbReference>
<feature type="region of interest" description="Disordered" evidence="1">
    <location>
        <begin position="241"/>
        <end position="269"/>
    </location>
</feature>
<feature type="region of interest" description="Disordered" evidence="1">
    <location>
        <begin position="190"/>
        <end position="212"/>
    </location>
</feature>
<evidence type="ECO:0000256" key="1">
    <source>
        <dbReference type="SAM" id="MobiDB-lite"/>
    </source>
</evidence>
<name>A0A8T0URS4_PANVG</name>
<proteinExistence type="predicted"/>
<dbReference type="AlphaFoldDB" id="A0A8T0URS4"/>
<feature type="compositionally biased region" description="Low complexity" evidence="1">
    <location>
        <begin position="81"/>
        <end position="92"/>
    </location>
</feature>
<protein>
    <submittedName>
        <fullName evidence="2">Uncharacterized protein</fullName>
    </submittedName>
</protein>
<evidence type="ECO:0000313" key="3">
    <source>
        <dbReference type="Proteomes" id="UP000823388"/>
    </source>
</evidence>
<feature type="compositionally biased region" description="Basic residues" evidence="1">
    <location>
        <begin position="46"/>
        <end position="57"/>
    </location>
</feature>
<gene>
    <name evidence="2" type="ORF">PVAP13_3KG206745</name>
</gene>
<comment type="caution">
    <text evidence="2">The sequence shown here is derived from an EMBL/GenBank/DDBJ whole genome shotgun (WGS) entry which is preliminary data.</text>
</comment>
<sequence>MRSCKSLPLHYKRTSSLGRASRAFPLEPVAPSSSSRWPLAPPPLRSGRRRSSPRRRPPPFLPSARAPAGRSSLSPVPPLPSAAAAAVPPLSVGRRRPSPRLALLPTIALSPRRRCAGSAGGCREPRRWRRAVGARGGAAARGIRWRPARPTGAEAVEAGLHAGADGLTRRGGSTAGGWHLRRAAVCRSSSLAPPSLDPQLDPRPSHSASASASPVKIPNFIAALPPAGHVFPLGVDGPTTARGRMARVEPDPEQKRVRGCGVRLRSDAP</sequence>
<evidence type="ECO:0000313" key="2">
    <source>
        <dbReference type="EMBL" id="KAG2625390.1"/>
    </source>
</evidence>
<keyword evidence="3" id="KW-1185">Reference proteome</keyword>
<dbReference type="Proteomes" id="UP000823388">
    <property type="component" value="Chromosome 3K"/>
</dbReference>
<accession>A0A8T0URS4</accession>
<feature type="region of interest" description="Disordered" evidence="1">
    <location>
        <begin position="1"/>
        <end position="97"/>
    </location>
</feature>
<feature type="compositionally biased region" description="Low complexity" evidence="1">
    <location>
        <begin position="62"/>
        <end position="74"/>
    </location>
</feature>
<feature type="compositionally biased region" description="Basic and acidic residues" evidence="1">
    <location>
        <begin position="246"/>
        <end position="256"/>
    </location>
</feature>
<organism evidence="2 3">
    <name type="scientific">Panicum virgatum</name>
    <name type="common">Blackwell switchgrass</name>
    <dbReference type="NCBI Taxonomy" id="38727"/>
    <lineage>
        <taxon>Eukaryota</taxon>
        <taxon>Viridiplantae</taxon>
        <taxon>Streptophyta</taxon>
        <taxon>Embryophyta</taxon>
        <taxon>Tracheophyta</taxon>
        <taxon>Spermatophyta</taxon>
        <taxon>Magnoliopsida</taxon>
        <taxon>Liliopsida</taxon>
        <taxon>Poales</taxon>
        <taxon>Poaceae</taxon>
        <taxon>PACMAD clade</taxon>
        <taxon>Panicoideae</taxon>
        <taxon>Panicodae</taxon>
        <taxon>Paniceae</taxon>
        <taxon>Panicinae</taxon>
        <taxon>Panicum</taxon>
        <taxon>Panicum sect. Hiantes</taxon>
    </lineage>
</organism>